<keyword evidence="3 7" id="KW-0808">Transferase</keyword>
<dbReference type="Proteomes" id="UP000245362">
    <property type="component" value="Unassembled WGS sequence"/>
</dbReference>
<dbReference type="GO" id="GO:0004364">
    <property type="term" value="F:glutathione transferase activity"/>
    <property type="evidence" value="ECO:0007669"/>
    <property type="project" value="TreeGrafter"/>
</dbReference>
<comment type="caution">
    <text evidence="7">The sequence shown here is derived from an EMBL/GenBank/DDBJ whole genome shotgun (WGS) entry which is preliminary data.</text>
</comment>
<dbReference type="SUPFAM" id="SSF52833">
    <property type="entry name" value="Thioredoxin-like"/>
    <property type="match status" value="1"/>
</dbReference>
<dbReference type="OrthoDB" id="9797500at2"/>
<dbReference type="InterPro" id="IPR004045">
    <property type="entry name" value="Glutathione_S-Trfase_N"/>
</dbReference>
<dbReference type="FunFam" id="3.40.30.10:FF:000039">
    <property type="entry name" value="Glutathione S-transferase domain"/>
    <property type="match status" value="1"/>
</dbReference>
<comment type="similarity">
    <text evidence="1 4">Belongs to the GST superfamily.</text>
</comment>
<dbReference type="Pfam" id="PF00043">
    <property type="entry name" value="GST_C"/>
    <property type="match status" value="1"/>
</dbReference>
<dbReference type="Gene3D" id="3.40.30.10">
    <property type="entry name" value="Glutaredoxin"/>
    <property type="match status" value="1"/>
</dbReference>
<evidence type="ECO:0000259" key="5">
    <source>
        <dbReference type="PROSITE" id="PS50404"/>
    </source>
</evidence>
<organism evidence="7 8">
    <name type="scientific">Vibrio albus</name>
    <dbReference type="NCBI Taxonomy" id="2200953"/>
    <lineage>
        <taxon>Bacteria</taxon>
        <taxon>Pseudomonadati</taxon>
        <taxon>Pseudomonadota</taxon>
        <taxon>Gammaproteobacteria</taxon>
        <taxon>Vibrionales</taxon>
        <taxon>Vibrionaceae</taxon>
        <taxon>Vibrio</taxon>
    </lineage>
</organism>
<evidence type="ECO:0000256" key="4">
    <source>
        <dbReference type="RuleBase" id="RU003494"/>
    </source>
</evidence>
<dbReference type="InterPro" id="IPR036249">
    <property type="entry name" value="Thioredoxin-like_sf"/>
</dbReference>
<evidence type="ECO:0000259" key="6">
    <source>
        <dbReference type="PROSITE" id="PS50405"/>
    </source>
</evidence>
<dbReference type="AlphaFoldDB" id="A0A2U3BAM9"/>
<dbReference type="PANTHER" id="PTHR43969:SF9">
    <property type="entry name" value="GLUTATHIONE S TRANSFERASE D10, ISOFORM A-RELATED"/>
    <property type="match status" value="1"/>
</dbReference>
<proteinExistence type="inferred from homology"/>
<dbReference type="PANTHER" id="PTHR43969">
    <property type="entry name" value="GLUTATHIONE S TRANSFERASE D10, ISOFORM A-RELATED"/>
    <property type="match status" value="1"/>
</dbReference>
<name>A0A2U3BAM9_9VIBR</name>
<reference evidence="7 8" key="1">
    <citation type="submission" date="2018-05" db="EMBL/GenBank/DDBJ databases">
        <title>Vibrio limimaris sp. nov., isolated from marine sediment.</title>
        <authorList>
            <person name="Li C.-M."/>
        </authorList>
    </citation>
    <scope>NUCLEOTIDE SEQUENCE [LARGE SCALE GENOMIC DNA]</scope>
    <source>
        <strain evidence="7 8">E4404</strain>
    </source>
</reference>
<dbReference type="InterPro" id="IPR010987">
    <property type="entry name" value="Glutathione-S-Trfase_C-like"/>
</dbReference>
<dbReference type="SFLD" id="SFLDG00358">
    <property type="entry name" value="Main_(cytGST)"/>
    <property type="match status" value="1"/>
</dbReference>
<dbReference type="InterPro" id="IPR036282">
    <property type="entry name" value="Glutathione-S-Trfase_C_sf"/>
</dbReference>
<dbReference type="InterPro" id="IPR040079">
    <property type="entry name" value="Glutathione_S-Trfase"/>
</dbReference>
<protein>
    <submittedName>
        <fullName evidence="7">Glutathione S-transferase</fullName>
    </submittedName>
</protein>
<dbReference type="GO" id="GO:0006749">
    <property type="term" value="P:glutathione metabolic process"/>
    <property type="evidence" value="ECO:0007669"/>
    <property type="project" value="TreeGrafter"/>
</dbReference>
<dbReference type="EMBL" id="QFWT01000004">
    <property type="protein sequence ID" value="PWI33785.1"/>
    <property type="molecule type" value="Genomic_DNA"/>
</dbReference>
<accession>A0A2U3BAM9</accession>
<dbReference type="InterPro" id="IPR004046">
    <property type="entry name" value="GST_C"/>
</dbReference>
<keyword evidence="8" id="KW-1185">Reference proteome</keyword>
<evidence type="ECO:0000256" key="1">
    <source>
        <dbReference type="ARBA" id="ARBA00007409"/>
    </source>
</evidence>
<dbReference type="SFLD" id="SFLDS00019">
    <property type="entry name" value="Glutathione_Transferase_(cytos"/>
    <property type="match status" value="1"/>
</dbReference>
<evidence type="ECO:0000313" key="8">
    <source>
        <dbReference type="Proteomes" id="UP000245362"/>
    </source>
</evidence>
<evidence type="ECO:0000256" key="2">
    <source>
        <dbReference type="ARBA" id="ARBA00011738"/>
    </source>
</evidence>
<evidence type="ECO:0000256" key="3">
    <source>
        <dbReference type="ARBA" id="ARBA00022679"/>
    </source>
</evidence>
<dbReference type="PROSITE" id="PS50405">
    <property type="entry name" value="GST_CTER"/>
    <property type="match status" value="1"/>
</dbReference>
<sequence length="205" mass="22542">MKLYGYPTSGHTHKAQLFLSLLKLDFEFVNVDLLSGEHKQASFLALNPFGQVPVLVDGEDVIADSNAILVYLARTYDPTGQWLPEDPMKHARVEQFLSTAAHRLAGSAALLRAANLFSRTVNKPALLESAHLLFSQLNDYLQGKDWLVDERVTIADVAFYTYTKVAPEGDVDLSGYPSILSWLNNVEALDGFVDMPSSGVGLRAS</sequence>
<gene>
    <name evidence="7" type="ORF">DI392_09015</name>
</gene>
<dbReference type="CDD" id="cd03056">
    <property type="entry name" value="GST_N_4"/>
    <property type="match status" value="1"/>
</dbReference>
<dbReference type="SUPFAM" id="SSF47616">
    <property type="entry name" value="GST C-terminal domain-like"/>
    <property type="match status" value="1"/>
</dbReference>
<dbReference type="Gene3D" id="1.20.1050.10">
    <property type="match status" value="1"/>
</dbReference>
<evidence type="ECO:0000313" key="7">
    <source>
        <dbReference type="EMBL" id="PWI33785.1"/>
    </source>
</evidence>
<dbReference type="PROSITE" id="PS50404">
    <property type="entry name" value="GST_NTER"/>
    <property type="match status" value="1"/>
</dbReference>
<feature type="domain" description="GST N-terminal" evidence="5">
    <location>
        <begin position="1"/>
        <end position="80"/>
    </location>
</feature>
<dbReference type="Pfam" id="PF02798">
    <property type="entry name" value="GST_N"/>
    <property type="match status" value="1"/>
</dbReference>
<comment type="subunit">
    <text evidence="2">Homodimer.</text>
</comment>
<feature type="domain" description="GST C-terminal" evidence="6">
    <location>
        <begin position="86"/>
        <end position="205"/>
    </location>
</feature>